<reference evidence="7" key="1">
    <citation type="submission" date="2017-09" db="EMBL/GenBank/DDBJ databases">
        <title>Genome sequence of Nannocystis excedens DSM 71.</title>
        <authorList>
            <person name="Blom J."/>
        </authorList>
    </citation>
    <scope>NUCLEOTIDE SEQUENCE [LARGE SCALE GENOMIC DNA]</scope>
    <source>
        <strain evidence="7">type strain: E19</strain>
    </source>
</reference>
<feature type="DNA-binding region" description="H-T-H motif" evidence="4">
    <location>
        <begin position="32"/>
        <end position="51"/>
    </location>
</feature>
<dbReference type="Pfam" id="PF00440">
    <property type="entry name" value="TetR_N"/>
    <property type="match status" value="1"/>
</dbReference>
<dbReference type="Proteomes" id="UP000223606">
    <property type="component" value="Chromosome 1"/>
</dbReference>
<protein>
    <submittedName>
        <fullName evidence="6">Transcriptional regulator BetI</fullName>
    </submittedName>
</protein>
<evidence type="ECO:0000256" key="2">
    <source>
        <dbReference type="ARBA" id="ARBA00023125"/>
    </source>
</evidence>
<keyword evidence="2 4" id="KW-0238">DNA-binding</keyword>
<evidence type="ECO:0000256" key="3">
    <source>
        <dbReference type="ARBA" id="ARBA00023163"/>
    </source>
</evidence>
<evidence type="ECO:0000256" key="4">
    <source>
        <dbReference type="PROSITE-ProRule" id="PRU00335"/>
    </source>
</evidence>
<dbReference type="PANTHER" id="PTHR30055:SF234">
    <property type="entry name" value="HTH-TYPE TRANSCRIPTIONAL REGULATOR BETI"/>
    <property type="match status" value="1"/>
</dbReference>
<accession>A0A2C9D194</accession>
<dbReference type="GO" id="GO:0003700">
    <property type="term" value="F:DNA-binding transcription factor activity"/>
    <property type="evidence" value="ECO:0007669"/>
    <property type="project" value="TreeGrafter"/>
</dbReference>
<dbReference type="InterPro" id="IPR009057">
    <property type="entry name" value="Homeodomain-like_sf"/>
</dbReference>
<evidence type="ECO:0000313" key="6">
    <source>
        <dbReference type="EMBL" id="SON54016.1"/>
    </source>
</evidence>
<evidence type="ECO:0000259" key="5">
    <source>
        <dbReference type="PROSITE" id="PS50977"/>
    </source>
</evidence>
<keyword evidence="3" id="KW-0804">Transcription</keyword>
<feature type="domain" description="HTH tetR-type" evidence="5">
    <location>
        <begin position="9"/>
        <end position="69"/>
    </location>
</feature>
<sequence>MGKRAASQVETRERIVQATMALHDEKGITHTSINDIAARAGLGAATVLRHFPDTNALVTACGQHVAAEMAPPDPEDAPELFAGLSTADERLGKLVRELHAFYERGHVRIEIAEQDRSRVEALDRFLTMLDDGRRALLRAAMAPDDPDDALIEALMALSSICVWKSLRDSRFAPDVAAQFHTAILRRAVDALIDAGFV</sequence>
<keyword evidence="7" id="KW-1185">Reference proteome</keyword>
<dbReference type="GO" id="GO:0000976">
    <property type="term" value="F:transcription cis-regulatory region binding"/>
    <property type="evidence" value="ECO:0007669"/>
    <property type="project" value="TreeGrafter"/>
</dbReference>
<dbReference type="InterPro" id="IPR050109">
    <property type="entry name" value="HTH-type_TetR-like_transc_reg"/>
</dbReference>
<dbReference type="KEGG" id="hdi:HDIA_0475"/>
<dbReference type="SUPFAM" id="SSF46689">
    <property type="entry name" value="Homeodomain-like"/>
    <property type="match status" value="1"/>
</dbReference>
<dbReference type="Gene3D" id="1.10.357.10">
    <property type="entry name" value="Tetracycline Repressor, domain 2"/>
    <property type="match status" value="1"/>
</dbReference>
<evidence type="ECO:0000313" key="7">
    <source>
        <dbReference type="Proteomes" id="UP000223606"/>
    </source>
</evidence>
<name>A0A2C9D194_9HYPH</name>
<dbReference type="EMBL" id="LT960614">
    <property type="protein sequence ID" value="SON54016.1"/>
    <property type="molecule type" value="Genomic_DNA"/>
</dbReference>
<keyword evidence="1" id="KW-0805">Transcription regulation</keyword>
<proteinExistence type="predicted"/>
<dbReference type="AlphaFoldDB" id="A0A2C9D194"/>
<dbReference type="PROSITE" id="PS50977">
    <property type="entry name" value="HTH_TETR_2"/>
    <property type="match status" value="1"/>
</dbReference>
<organism evidence="6 7">
    <name type="scientific">Hartmannibacter diazotrophicus</name>
    <dbReference type="NCBI Taxonomy" id="1482074"/>
    <lineage>
        <taxon>Bacteria</taxon>
        <taxon>Pseudomonadati</taxon>
        <taxon>Pseudomonadota</taxon>
        <taxon>Alphaproteobacteria</taxon>
        <taxon>Hyphomicrobiales</taxon>
        <taxon>Pleomorphomonadaceae</taxon>
        <taxon>Hartmannibacter</taxon>
    </lineage>
</organism>
<dbReference type="PANTHER" id="PTHR30055">
    <property type="entry name" value="HTH-TYPE TRANSCRIPTIONAL REGULATOR RUTR"/>
    <property type="match status" value="1"/>
</dbReference>
<evidence type="ECO:0000256" key="1">
    <source>
        <dbReference type="ARBA" id="ARBA00023015"/>
    </source>
</evidence>
<gene>
    <name evidence="6" type="primary">betI1</name>
    <name evidence="6" type="ORF">HDIA_0475</name>
</gene>
<dbReference type="InterPro" id="IPR001647">
    <property type="entry name" value="HTH_TetR"/>
</dbReference>